<reference evidence="4 5" key="1">
    <citation type="submission" date="2019-01" db="EMBL/GenBank/DDBJ databases">
        <title>A chromosome-scale genome assembly of the yellow perch, Perca flavescens.</title>
        <authorList>
            <person name="Feron R."/>
            <person name="Morvezen R."/>
            <person name="Bestin A."/>
            <person name="Haffray P."/>
            <person name="Klopp C."/>
            <person name="Zahm M."/>
            <person name="Cabau C."/>
            <person name="Roques C."/>
            <person name="Donnadieu C."/>
            <person name="Bouchez O."/>
            <person name="Christie M."/>
            <person name="Larson W."/>
            <person name="Guiguen Y."/>
        </authorList>
    </citation>
    <scope>NUCLEOTIDE SEQUENCE [LARGE SCALE GENOMIC DNA]</scope>
    <source>
        <strain evidence="4">YP-PL-M2</strain>
        <tissue evidence="4">Blood</tissue>
    </source>
</reference>
<evidence type="ECO:0000313" key="4">
    <source>
        <dbReference type="EMBL" id="TDH16586.1"/>
    </source>
</evidence>
<proteinExistence type="predicted"/>
<evidence type="ECO:0000256" key="2">
    <source>
        <dbReference type="SAM" id="Phobius"/>
    </source>
</evidence>
<keyword evidence="2" id="KW-1133">Transmembrane helix</keyword>
<dbReference type="InterPro" id="IPR038050">
    <property type="entry name" value="Neuro_actylchol_rec"/>
</dbReference>
<keyword evidence="2" id="KW-0472">Membrane</keyword>
<dbReference type="PROSITE" id="PS50994">
    <property type="entry name" value="INTEGRASE"/>
    <property type="match status" value="1"/>
</dbReference>
<feature type="region of interest" description="Disordered" evidence="1">
    <location>
        <begin position="309"/>
        <end position="349"/>
    </location>
</feature>
<feature type="compositionally biased region" description="Basic and acidic residues" evidence="1">
    <location>
        <begin position="326"/>
        <end position="337"/>
    </location>
</feature>
<evidence type="ECO:0000259" key="3">
    <source>
        <dbReference type="PROSITE" id="PS50994"/>
    </source>
</evidence>
<dbReference type="Pfam" id="PF18701">
    <property type="entry name" value="DUF5641"/>
    <property type="match status" value="1"/>
</dbReference>
<dbReference type="PANTHER" id="PTHR47331">
    <property type="entry name" value="PHD-TYPE DOMAIN-CONTAINING PROTEIN"/>
    <property type="match status" value="1"/>
</dbReference>
<dbReference type="GO" id="GO:0006811">
    <property type="term" value="P:monoatomic ion transport"/>
    <property type="evidence" value="ECO:0007669"/>
    <property type="project" value="InterPro"/>
</dbReference>
<protein>
    <recommendedName>
        <fullName evidence="3">Integrase catalytic domain-containing protein</fullName>
    </recommendedName>
</protein>
<dbReference type="STRING" id="8167.A0A484DMD1"/>
<dbReference type="Proteomes" id="UP000295070">
    <property type="component" value="Chromosome 2"/>
</dbReference>
<keyword evidence="5" id="KW-1185">Reference proteome</keyword>
<dbReference type="GO" id="GO:0016020">
    <property type="term" value="C:membrane"/>
    <property type="evidence" value="ECO:0007669"/>
    <property type="project" value="InterPro"/>
</dbReference>
<organism evidence="4 5">
    <name type="scientific">Perca flavescens</name>
    <name type="common">American yellow perch</name>
    <name type="synonym">Morone flavescens</name>
    <dbReference type="NCBI Taxonomy" id="8167"/>
    <lineage>
        <taxon>Eukaryota</taxon>
        <taxon>Metazoa</taxon>
        <taxon>Chordata</taxon>
        <taxon>Craniata</taxon>
        <taxon>Vertebrata</taxon>
        <taxon>Euteleostomi</taxon>
        <taxon>Actinopterygii</taxon>
        <taxon>Neopterygii</taxon>
        <taxon>Teleostei</taxon>
        <taxon>Neoteleostei</taxon>
        <taxon>Acanthomorphata</taxon>
        <taxon>Eupercaria</taxon>
        <taxon>Perciformes</taxon>
        <taxon>Percoidei</taxon>
        <taxon>Percidae</taxon>
        <taxon>Percinae</taxon>
        <taxon>Perca</taxon>
    </lineage>
</organism>
<dbReference type="PANTHER" id="PTHR47331:SF1">
    <property type="entry name" value="GAG-LIKE PROTEIN"/>
    <property type="match status" value="1"/>
</dbReference>
<gene>
    <name evidence="4" type="ORF">EPR50_G00021160</name>
</gene>
<keyword evidence="2" id="KW-0812">Transmembrane</keyword>
<evidence type="ECO:0000256" key="1">
    <source>
        <dbReference type="SAM" id="MobiDB-lite"/>
    </source>
</evidence>
<dbReference type="SUPFAM" id="SSF90112">
    <property type="entry name" value="Neurotransmitter-gated ion-channel transmembrane pore"/>
    <property type="match status" value="1"/>
</dbReference>
<name>A0A484DMD1_PERFV</name>
<sequence length="424" mass="47832">MADLPRNRLTPDKPPFSRVGLDCFGPFEVKRGRAVVKRYGLIFTCLAMRAIHFEVLSSLDTDSFINGFRRFVARRGQVLEIRSDNGTNFVGAERELREAIEKLNHNLINDVLLQKSVKWVFNPSAASHHGGVWERLIRSVCKVLNSILKTQTLDEEGLATFFCEAEAIVNGRPITKASTDPQDLEALTPNHLLLLKSRPLLPPGLFEKEDVYTRRRWKQVQYMSDLFWKRWVKEYLPGLQERQKWNAAKRNFVSGDLIVVVDDMAPRNTWITGRIVDTVPEKNGLSSGAAVDPQELADSLHRVNVDNSLKPAEPPNGSLNNICTDNHSREGEVHESRLTSTPSKSKDTKASANNAVTVLNTQNAPAAAAGGGGKSIEEMRKLFIDRAKKIDTVSRAGFPLAFLFFNIFYWVLYKILRYEDVLKQ</sequence>
<dbReference type="Gene3D" id="1.20.58.390">
    <property type="entry name" value="Neurotransmitter-gated ion-channel transmembrane domain"/>
    <property type="match status" value="1"/>
</dbReference>
<dbReference type="Gene3D" id="3.30.420.10">
    <property type="entry name" value="Ribonuclease H-like superfamily/Ribonuclease H"/>
    <property type="match status" value="1"/>
</dbReference>
<dbReference type="InterPro" id="IPR040676">
    <property type="entry name" value="DUF5641"/>
</dbReference>
<accession>A0A484DMD1</accession>
<dbReference type="GO" id="GO:0015074">
    <property type="term" value="P:DNA integration"/>
    <property type="evidence" value="ECO:0007669"/>
    <property type="project" value="InterPro"/>
</dbReference>
<dbReference type="GO" id="GO:0003676">
    <property type="term" value="F:nucleic acid binding"/>
    <property type="evidence" value="ECO:0007669"/>
    <property type="project" value="InterPro"/>
</dbReference>
<dbReference type="InterPro" id="IPR036719">
    <property type="entry name" value="Neuro-gated_channel_TM_sf"/>
</dbReference>
<dbReference type="SUPFAM" id="SSF53098">
    <property type="entry name" value="Ribonuclease H-like"/>
    <property type="match status" value="1"/>
</dbReference>
<feature type="domain" description="Integrase catalytic" evidence="3">
    <location>
        <begin position="10"/>
        <end position="197"/>
    </location>
</feature>
<dbReference type="InterPro" id="IPR001584">
    <property type="entry name" value="Integrase_cat-core"/>
</dbReference>
<dbReference type="InterPro" id="IPR012337">
    <property type="entry name" value="RNaseH-like_sf"/>
</dbReference>
<evidence type="ECO:0000313" key="5">
    <source>
        <dbReference type="Proteomes" id="UP000295070"/>
    </source>
</evidence>
<dbReference type="EMBL" id="SCKG01000002">
    <property type="protein sequence ID" value="TDH16586.1"/>
    <property type="molecule type" value="Genomic_DNA"/>
</dbReference>
<dbReference type="InterPro" id="IPR036397">
    <property type="entry name" value="RNaseH_sf"/>
</dbReference>
<comment type="caution">
    <text evidence="4">The sequence shown here is derived from an EMBL/GenBank/DDBJ whole genome shotgun (WGS) entry which is preliminary data.</text>
</comment>
<dbReference type="AlphaFoldDB" id="A0A484DMD1"/>
<feature type="transmembrane region" description="Helical" evidence="2">
    <location>
        <begin position="396"/>
        <end position="416"/>
    </location>
</feature>